<protein>
    <submittedName>
        <fullName evidence="3">NAD dependent epimerase/dehydratase family protein</fullName>
    </submittedName>
</protein>
<evidence type="ECO:0000313" key="3">
    <source>
        <dbReference type="EMBL" id="SLN36378.1"/>
    </source>
</evidence>
<dbReference type="Pfam" id="PF01370">
    <property type="entry name" value="Epimerase"/>
    <property type="match status" value="1"/>
</dbReference>
<dbReference type="InterPro" id="IPR036291">
    <property type="entry name" value="NAD(P)-bd_dom_sf"/>
</dbReference>
<dbReference type="RefSeq" id="WP_085868313.1">
    <property type="nucleotide sequence ID" value="NZ_FWFQ01000010.1"/>
</dbReference>
<reference evidence="3 4" key="1">
    <citation type="submission" date="2017-03" db="EMBL/GenBank/DDBJ databases">
        <authorList>
            <person name="Afonso C.L."/>
            <person name="Miller P.J."/>
            <person name="Scott M.A."/>
            <person name="Spackman E."/>
            <person name="Goraichik I."/>
            <person name="Dimitrov K.M."/>
            <person name="Suarez D.L."/>
            <person name="Swayne D.E."/>
        </authorList>
    </citation>
    <scope>NUCLEOTIDE SEQUENCE [LARGE SCALE GENOMIC DNA]</scope>
    <source>
        <strain evidence="3 4">CECT 7680</strain>
    </source>
</reference>
<feature type="region of interest" description="Disordered" evidence="1">
    <location>
        <begin position="284"/>
        <end position="310"/>
    </location>
</feature>
<keyword evidence="4" id="KW-1185">Reference proteome</keyword>
<feature type="domain" description="NAD-dependent epimerase/dehydratase" evidence="2">
    <location>
        <begin position="5"/>
        <end position="194"/>
    </location>
</feature>
<evidence type="ECO:0000259" key="2">
    <source>
        <dbReference type="Pfam" id="PF01370"/>
    </source>
</evidence>
<dbReference type="Proteomes" id="UP000193409">
    <property type="component" value="Unassembled WGS sequence"/>
</dbReference>
<dbReference type="SUPFAM" id="SSF51735">
    <property type="entry name" value="NAD(P)-binding Rossmann-fold domains"/>
    <property type="match status" value="1"/>
</dbReference>
<dbReference type="AlphaFoldDB" id="A0A1Y5SCC4"/>
<accession>A0A1Y5SCC4</accession>
<feature type="compositionally biased region" description="Polar residues" evidence="1">
    <location>
        <begin position="300"/>
        <end position="310"/>
    </location>
</feature>
<name>A0A1Y5SCC4_9RHOB</name>
<dbReference type="InterPro" id="IPR001509">
    <property type="entry name" value="Epimerase_deHydtase"/>
</dbReference>
<organism evidence="3 4">
    <name type="scientific">Pseudoruegeria aquimaris</name>
    <dbReference type="NCBI Taxonomy" id="393663"/>
    <lineage>
        <taxon>Bacteria</taxon>
        <taxon>Pseudomonadati</taxon>
        <taxon>Pseudomonadota</taxon>
        <taxon>Alphaproteobacteria</taxon>
        <taxon>Rhodobacterales</taxon>
        <taxon>Roseobacteraceae</taxon>
        <taxon>Pseudoruegeria</taxon>
    </lineage>
</organism>
<dbReference type="EMBL" id="FWFQ01000010">
    <property type="protein sequence ID" value="SLN36378.1"/>
    <property type="molecule type" value="Genomic_DNA"/>
</dbReference>
<dbReference type="Gene3D" id="3.40.50.720">
    <property type="entry name" value="NAD(P)-binding Rossmann-like Domain"/>
    <property type="match status" value="1"/>
</dbReference>
<evidence type="ECO:0000256" key="1">
    <source>
        <dbReference type="SAM" id="MobiDB-lite"/>
    </source>
</evidence>
<evidence type="ECO:0000313" key="4">
    <source>
        <dbReference type="Proteomes" id="UP000193409"/>
    </source>
</evidence>
<sequence length="310" mass="33921">MGGTVLVLGANGKIGRHACAAFWNAGWTVRRFDRARDDLVQAAQGCDVIVNGFNPPAYHDWANILPRLTADVIAAGQASGATVILPGNVYNFGDRPGVWSEDTPQRPCARKGEIRKRIEAEYRAAAAEGVQTLVLRAGDFIDPGRQETLMALVIMKDLAKGRLTTLGDPAVPRAYCYLPDWARAAVMLAAKRAELAPFEDVPFAGHAFSMLELQAEVARQLGRPVRLSRFPWWLMTLASPVWELAREMREMRYLFETPHRLSGAKLARLLPDFEPTPFSAAIAAEIPPEARRPSVDAAGQGQSMSTQTSA</sequence>
<gene>
    <name evidence="3" type="ORF">PSA7680_01748</name>
</gene>
<proteinExistence type="predicted"/>